<dbReference type="Proteomes" id="UP001057134">
    <property type="component" value="Chromosome"/>
</dbReference>
<protein>
    <recommendedName>
        <fullName evidence="3">Lipoprotein</fullName>
    </recommendedName>
</protein>
<name>A0ABY4RJ77_9BACL</name>
<keyword evidence="2" id="KW-1185">Reference proteome</keyword>
<reference evidence="1" key="1">
    <citation type="submission" date="2018-02" db="EMBL/GenBank/DDBJ databases">
        <authorList>
            <person name="Kim S.-K."/>
            <person name="Jung H.-I."/>
            <person name="Lee S.-W."/>
        </authorList>
    </citation>
    <scope>NUCLEOTIDE SEQUENCE</scope>
    <source>
        <strain evidence="1">SK3146</strain>
    </source>
</reference>
<proteinExistence type="predicted"/>
<reference evidence="1" key="2">
    <citation type="journal article" date="2021" name="J Anim Sci Technol">
        <title>Complete genome sequence of Paenibacillus konkukensis sp. nov. SK3146 as a potential probiotic strain.</title>
        <authorList>
            <person name="Jung H.I."/>
            <person name="Park S."/>
            <person name="Niu K.M."/>
            <person name="Lee S.W."/>
            <person name="Kothari D."/>
            <person name="Yi K.J."/>
            <person name="Kim S.K."/>
        </authorList>
    </citation>
    <scope>NUCLEOTIDE SEQUENCE</scope>
    <source>
        <strain evidence="1">SK3146</strain>
    </source>
</reference>
<organism evidence="1 2">
    <name type="scientific">Paenibacillus konkukensis</name>
    <dbReference type="NCBI Taxonomy" id="2020716"/>
    <lineage>
        <taxon>Bacteria</taxon>
        <taxon>Bacillati</taxon>
        <taxon>Bacillota</taxon>
        <taxon>Bacilli</taxon>
        <taxon>Bacillales</taxon>
        <taxon>Paenibacillaceae</taxon>
        <taxon>Paenibacillus</taxon>
    </lineage>
</organism>
<evidence type="ECO:0000313" key="2">
    <source>
        <dbReference type="Proteomes" id="UP001057134"/>
    </source>
</evidence>
<sequence>MDTAADFFTTLLVCKLKSKKIAEKRLIRMIKIYVLLMTIVLIITSCNSNHVSSSTNIETEIKKEEITFKELISTQNSSKGVIAFYETEKGLNSAFFSKKEEKLSLELKDGTLERPNEANINVSYIESNRGSEDHFKMFYGTTNRKNIERVTVKYSDGGNIQINDANIIKTNKDYIIWYVIPDKLSNYHLEKIEIKGYLSDGKEITF</sequence>
<evidence type="ECO:0000313" key="1">
    <source>
        <dbReference type="EMBL" id="UQZ82509.1"/>
    </source>
</evidence>
<gene>
    <name evidence="1" type="ORF">SK3146_01666</name>
</gene>
<evidence type="ECO:0008006" key="3">
    <source>
        <dbReference type="Google" id="ProtNLM"/>
    </source>
</evidence>
<accession>A0ABY4RJ77</accession>
<dbReference type="EMBL" id="CP027059">
    <property type="protein sequence ID" value="UQZ82509.1"/>
    <property type="molecule type" value="Genomic_DNA"/>
</dbReference>